<dbReference type="AlphaFoldDB" id="A0A5D2NIP4"/>
<sequence length="37" mass="4609">MRRRRRPPWKKVQLRRWHSGGGRDRWWQTWHGAAAAN</sequence>
<evidence type="ECO:0000313" key="2">
    <source>
        <dbReference type="Proteomes" id="UP000322667"/>
    </source>
</evidence>
<evidence type="ECO:0000313" key="1">
    <source>
        <dbReference type="EMBL" id="TYI03951.1"/>
    </source>
</evidence>
<gene>
    <name evidence="1" type="ORF">ES332_A11G379300v1</name>
</gene>
<dbReference type="EMBL" id="CM017620">
    <property type="protein sequence ID" value="TYI03951.1"/>
    <property type="molecule type" value="Genomic_DNA"/>
</dbReference>
<accession>A0A5D2NIP4</accession>
<keyword evidence="2" id="KW-1185">Reference proteome</keyword>
<organism evidence="1 2">
    <name type="scientific">Gossypium tomentosum</name>
    <name type="common">Hawaiian cotton</name>
    <name type="synonym">Gossypium sandvicense</name>
    <dbReference type="NCBI Taxonomy" id="34277"/>
    <lineage>
        <taxon>Eukaryota</taxon>
        <taxon>Viridiplantae</taxon>
        <taxon>Streptophyta</taxon>
        <taxon>Embryophyta</taxon>
        <taxon>Tracheophyta</taxon>
        <taxon>Spermatophyta</taxon>
        <taxon>Magnoliopsida</taxon>
        <taxon>eudicotyledons</taxon>
        <taxon>Gunneridae</taxon>
        <taxon>Pentapetalae</taxon>
        <taxon>rosids</taxon>
        <taxon>malvids</taxon>
        <taxon>Malvales</taxon>
        <taxon>Malvaceae</taxon>
        <taxon>Malvoideae</taxon>
        <taxon>Gossypium</taxon>
    </lineage>
</organism>
<name>A0A5D2NIP4_GOSTO</name>
<reference evidence="1 2" key="1">
    <citation type="submission" date="2019-07" db="EMBL/GenBank/DDBJ databases">
        <title>WGS assembly of Gossypium tomentosum.</title>
        <authorList>
            <person name="Chen Z.J."/>
            <person name="Sreedasyam A."/>
            <person name="Ando A."/>
            <person name="Song Q."/>
            <person name="De L."/>
            <person name="Hulse-Kemp A."/>
            <person name="Ding M."/>
            <person name="Ye W."/>
            <person name="Kirkbride R."/>
            <person name="Jenkins J."/>
            <person name="Plott C."/>
            <person name="Lovell J."/>
            <person name="Lin Y.-M."/>
            <person name="Vaughn R."/>
            <person name="Liu B."/>
            <person name="Li W."/>
            <person name="Simpson S."/>
            <person name="Scheffler B."/>
            <person name="Saski C."/>
            <person name="Grover C."/>
            <person name="Hu G."/>
            <person name="Conover J."/>
            <person name="Carlson J."/>
            <person name="Shu S."/>
            <person name="Boston L."/>
            <person name="Williams M."/>
            <person name="Peterson D."/>
            <person name="Mcgee K."/>
            <person name="Jones D."/>
            <person name="Wendel J."/>
            <person name="Stelly D."/>
            <person name="Grimwood J."/>
            <person name="Schmutz J."/>
        </authorList>
    </citation>
    <scope>NUCLEOTIDE SEQUENCE [LARGE SCALE GENOMIC DNA]</scope>
    <source>
        <strain evidence="1">7179.01</strain>
    </source>
</reference>
<protein>
    <submittedName>
        <fullName evidence="1">Uncharacterized protein</fullName>
    </submittedName>
</protein>
<dbReference type="Proteomes" id="UP000322667">
    <property type="component" value="Chromosome A11"/>
</dbReference>
<proteinExistence type="predicted"/>